<dbReference type="AlphaFoldDB" id="A0A3R9MN31"/>
<name>A0A3R9MN31_STRMT</name>
<reference evidence="2 3" key="1">
    <citation type="submission" date="2018-11" db="EMBL/GenBank/DDBJ databases">
        <title>Species Designations Belie Phenotypic and Genotypic Heterogeneity in Oral Streptococci.</title>
        <authorList>
            <person name="Velsko I."/>
        </authorList>
    </citation>
    <scope>NUCLEOTIDE SEQUENCE [LARGE SCALE GENOMIC DNA]</scope>
    <source>
        <strain evidence="2 3">BCC17</strain>
    </source>
</reference>
<evidence type="ECO:0000256" key="1">
    <source>
        <dbReference type="SAM" id="Phobius"/>
    </source>
</evidence>
<protein>
    <submittedName>
        <fullName evidence="2">Uncharacterized protein</fullName>
    </submittedName>
</protein>
<feature type="transmembrane region" description="Helical" evidence="1">
    <location>
        <begin position="46"/>
        <end position="64"/>
    </location>
</feature>
<evidence type="ECO:0000313" key="3">
    <source>
        <dbReference type="Proteomes" id="UP000277819"/>
    </source>
</evidence>
<dbReference type="Proteomes" id="UP000277819">
    <property type="component" value="Unassembled WGS sequence"/>
</dbReference>
<accession>A0A3R9MN31</accession>
<feature type="transmembrane region" description="Helical" evidence="1">
    <location>
        <begin position="101"/>
        <end position="119"/>
    </location>
</feature>
<dbReference type="EMBL" id="RJPX01000060">
    <property type="protein sequence ID" value="RSJ99733.1"/>
    <property type="molecule type" value="Genomic_DNA"/>
</dbReference>
<sequence>MNKFLRLLFVLVIIAMLGASILQIFFPSYMGSHSGYGISTGWQREIGIWNLAVLILILGVNIKYDWFYLRIVLLALIFGGIGIGTNHLVNFMEYHSPVNAIGAFENYLLATGWIVGWLIEHHSIKKITASK</sequence>
<comment type="caution">
    <text evidence="2">The sequence shown here is derived from an EMBL/GenBank/DDBJ whole genome shotgun (WGS) entry which is preliminary data.</text>
</comment>
<keyword evidence="1" id="KW-1133">Transmembrane helix</keyword>
<proteinExistence type="predicted"/>
<gene>
    <name evidence="2" type="ORF">D8787_09975</name>
</gene>
<organism evidence="2 3">
    <name type="scientific">Streptococcus mitis</name>
    <dbReference type="NCBI Taxonomy" id="28037"/>
    <lineage>
        <taxon>Bacteria</taxon>
        <taxon>Bacillati</taxon>
        <taxon>Bacillota</taxon>
        <taxon>Bacilli</taxon>
        <taxon>Lactobacillales</taxon>
        <taxon>Streptococcaceae</taxon>
        <taxon>Streptococcus</taxon>
        <taxon>Streptococcus mitis group</taxon>
    </lineage>
</organism>
<keyword evidence="1" id="KW-0472">Membrane</keyword>
<keyword evidence="1" id="KW-0812">Transmembrane</keyword>
<evidence type="ECO:0000313" key="2">
    <source>
        <dbReference type="EMBL" id="RSJ99733.1"/>
    </source>
</evidence>
<dbReference type="RefSeq" id="WP_125423755.1">
    <property type="nucleotide sequence ID" value="NZ_RJPX01000060.1"/>
</dbReference>
<feature type="transmembrane region" description="Helical" evidence="1">
    <location>
        <begin position="7"/>
        <end position="26"/>
    </location>
</feature>
<feature type="transmembrane region" description="Helical" evidence="1">
    <location>
        <begin position="71"/>
        <end position="89"/>
    </location>
</feature>